<feature type="transmembrane region" description="Helical" evidence="1">
    <location>
        <begin position="216"/>
        <end position="238"/>
    </location>
</feature>
<name>A0A223EF19_9BACI</name>
<keyword evidence="1" id="KW-0812">Transmembrane</keyword>
<dbReference type="RefSeq" id="WP_063235645.1">
    <property type="nucleotide sequence ID" value="NZ_BCVO01000028.1"/>
</dbReference>
<feature type="transmembrane region" description="Helical" evidence="1">
    <location>
        <begin position="297"/>
        <end position="317"/>
    </location>
</feature>
<dbReference type="GeneID" id="60595838"/>
<evidence type="ECO:0008006" key="4">
    <source>
        <dbReference type="Google" id="ProtNLM"/>
    </source>
</evidence>
<sequence length="359" mass="38351">MKNSINLAGAYIGIIIGAGFASGQEVLQFFTSFGIYSVLGIVVATALFAFLGMQVTQLGSTLQTRSHKSIIDHICGRYIGRVVDIIITFFLFGVTVIMIAGSGTIFEEQFGIPSIVGAIVMTVLTIGTLLLNVNKIMSIISAVTPFLFVIMIIISGYSFFTSDLSFNQIISSSSKGTAATGNWMMGSLLYVSYNMTAGIAMLAVMGGTFKNKKEAGMGGILGGIGLGILLFLINLGMMSDLNGIEGSGMPTLHLANKISPWLGYILSIILLGMIYNTAVGMLYAFTARLVPAETKRFKISVIMVGILAFLASFVGFIKLVGTVYPITGYLGFVIIAALIISWIRSKTKKEAVNTEFAKF</sequence>
<proteinExistence type="predicted"/>
<dbReference type="InterPro" id="IPR038728">
    <property type="entry name" value="YkvI-like"/>
</dbReference>
<evidence type="ECO:0000313" key="3">
    <source>
        <dbReference type="Proteomes" id="UP000214618"/>
    </source>
</evidence>
<dbReference type="EMBL" id="CP017704">
    <property type="protein sequence ID" value="ASS93830.1"/>
    <property type="molecule type" value="Genomic_DNA"/>
</dbReference>
<gene>
    <name evidence="2" type="ORF">BS1321_07495</name>
</gene>
<feature type="transmembrane region" description="Helical" evidence="1">
    <location>
        <begin position="180"/>
        <end position="204"/>
    </location>
</feature>
<reference evidence="2 3" key="1">
    <citation type="submission" date="2016-10" db="EMBL/GenBank/DDBJ databases">
        <title>The whole genome sequencing and assembly of Bacillus simplex DSM 1321 strain.</title>
        <authorList>
            <person name="Park M.-K."/>
            <person name="Lee Y.-J."/>
            <person name="Yi H."/>
            <person name="Bahn Y.-S."/>
            <person name="Kim J.F."/>
            <person name="Lee D.-W."/>
        </authorList>
    </citation>
    <scope>NUCLEOTIDE SEQUENCE [LARGE SCALE GENOMIC DNA]</scope>
    <source>
        <strain evidence="2 3">DSM 1321</strain>
    </source>
</reference>
<feature type="transmembrane region" description="Helical" evidence="1">
    <location>
        <begin position="78"/>
        <end position="100"/>
    </location>
</feature>
<dbReference type="PANTHER" id="PTHR37814:SF1">
    <property type="entry name" value="MEMBRANE PROTEIN"/>
    <property type="match status" value="1"/>
</dbReference>
<keyword evidence="1" id="KW-0472">Membrane</keyword>
<dbReference type="PANTHER" id="PTHR37814">
    <property type="entry name" value="CONSERVED MEMBRANE PROTEIN"/>
    <property type="match status" value="1"/>
</dbReference>
<dbReference type="AlphaFoldDB" id="A0A223EF19"/>
<feature type="transmembrane region" description="Helical" evidence="1">
    <location>
        <begin position="323"/>
        <end position="343"/>
    </location>
</feature>
<organism evidence="2 3">
    <name type="scientific">Peribacillus simplex NBRC 15720 = DSM 1321</name>
    <dbReference type="NCBI Taxonomy" id="1349754"/>
    <lineage>
        <taxon>Bacteria</taxon>
        <taxon>Bacillati</taxon>
        <taxon>Bacillota</taxon>
        <taxon>Bacilli</taxon>
        <taxon>Bacillales</taxon>
        <taxon>Bacillaceae</taxon>
        <taxon>Peribacillus</taxon>
    </lineage>
</organism>
<feature type="transmembrane region" description="Helical" evidence="1">
    <location>
        <begin position="33"/>
        <end position="57"/>
    </location>
</feature>
<protein>
    <recommendedName>
        <fullName evidence="4">Transporter</fullName>
    </recommendedName>
</protein>
<evidence type="ECO:0000313" key="2">
    <source>
        <dbReference type="EMBL" id="ASS93830.1"/>
    </source>
</evidence>
<accession>A0A223EF19</accession>
<evidence type="ECO:0000256" key="1">
    <source>
        <dbReference type="SAM" id="Phobius"/>
    </source>
</evidence>
<feature type="transmembrane region" description="Helical" evidence="1">
    <location>
        <begin position="112"/>
        <end position="132"/>
    </location>
</feature>
<dbReference type="Proteomes" id="UP000214618">
    <property type="component" value="Chromosome"/>
</dbReference>
<keyword evidence="1" id="KW-1133">Transmembrane helix</keyword>
<feature type="transmembrane region" description="Helical" evidence="1">
    <location>
        <begin position="258"/>
        <end position="285"/>
    </location>
</feature>
<feature type="transmembrane region" description="Helical" evidence="1">
    <location>
        <begin position="139"/>
        <end position="160"/>
    </location>
</feature>